<dbReference type="RefSeq" id="WP_398711878.1">
    <property type="nucleotide sequence ID" value="NZ_JBIRUI010000015.1"/>
</dbReference>
<dbReference type="SUPFAM" id="SSF49695">
    <property type="entry name" value="gamma-Crystallin-like"/>
    <property type="match status" value="1"/>
</dbReference>
<evidence type="ECO:0000313" key="2">
    <source>
        <dbReference type="EMBL" id="MFI1717514.1"/>
    </source>
</evidence>
<comment type="caution">
    <text evidence="2">The sequence shown here is derived from an EMBL/GenBank/DDBJ whole genome shotgun (WGS) entry which is preliminary data.</text>
</comment>
<protein>
    <submittedName>
        <fullName evidence="2">Peptidase inhibitor family I36 protein</fullName>
    </submittedName>
</protein>
<dbReference type="Proteomes" id="UP001611339">
    <property type="component" value="Unassembled WGS sequence"/>
</dbReference>
<keyword evidence="3" id="KW-1185">Reference proteome</keyword>
<accession>A0ABW7UG85</accession>
<evidence type="ECO:0000256" key="1">
    <source>
        <dbReference type="SAM" id="SignalP"/>
    </source>
</evidence>
<organism evidence="2 3">
    <name type="scientific">Streptomyces litmocidini</name>
    <dbReference type="NCBI Taxonomy" id="67318"/>
    <lineage>
        <taxon>Bacteria</taxon>
        <taxon>Bacillati</taxon>
        <taxon>Actinomycetota</taxon>
        <taxon>Actinomycetes</taxon>
        <taxon>Kitasatosporales</taxon>
        <taxon>Streptomycetaceae</taxon>
        <taxon>Streptomyces</taxon>
    </lineage>
</organism>
<reference evidence="2 3" key="1">
    <citation type="submission" date="2024-10" db="EMBL/GenBank/DDBJ databases">
        <title>The Natural Products Discovery Center: Release of the First 8490 Sequenced Strains for Exploring Actinobacteria Biosynthetic Diversity.</title>
        <authorList>
            <person name="Kalkreuter E."/>
            <person name="Kautsar S.A."/>
            <person name="Yang D."/>
            <person name="Bader C.D."/>
            <person name="Teijaro C.N."/>
            <person name="Fluegel L."/>
            <person name="Davis C.M."/>
            <person name="Simpson J.R."/>
            <person name="Lauterbach L."/>
            <person name="Steele A.D."/>
            <person name="Gui C."/>
            <person name="Meng S."/>
            <person name="Li G."/>
            <person name="Viehrig K."/>
            <person name="Ye F."/>
            <person name="Su P."/>
            <person name="Kiefer A.F."/>
            <person name="Nichols A."/>
            <person name="Cepeda A.J."/>
            <person name="Yan W."/>
            <person name="Fan B."/>
            <person name="Jiang Y."/>
            <person name="Adhikari A."/>
            <person name="Zheng C.-J."/>
            <person name="Schuster L."/>
            <person name="Cowan T.M."/>
            <person name="Smanski M.J."/>
            <person name="Chevrette M.G."/>
            <person name="De Carvalho L.P.S."/>
            <person name="Shen B."/>
        </authorList>
    </citation>
    <scope>NUCLEOTIDE SEQUENCE [LARGE SCALE GENOMIC DNA]</scope>
    <source>
        <strain evidence="2 3">NPDC020602</strain>
    </source>
</reference>
<proteinExistence type="predicted"/>
<dbReference type="Pfam" id="PF03995">
    <property type="entry name" value="Inhibitor_I36"/>
    <property type="match status" value="1"/>
</dbReference>
<dbReference type="InterPro" id="IPR011024">
    <property type="entry name" value="G_crystallin-like"/>
</dbReference>
<evidence type="ECO:0000313" key="3">
    <source>
        <dbReference type="Proteomes" id="UP001611339"/>
    </source>
</evidence>
<feature type="chain" id="PRO_5046048733" evidence="1">
    <location>
        <begin position="28"/>
        <end position="129"/>
    </location>
</feature>
<gene>
    <name evidence="2" type="ORF">ACH407_28595</name>
</gene>
<feature type="signal peptide" evidence="1">
    <location>
        <begin position="1"/>
        <end position="27"/>
    </location>
</feature>
<dbReference type="EMBL" id="JBIRUI010000015">
    <property type="protein sequence ID" value="MFI1717514.1"/>
    <property type="molecule type" value="Genomic_DNA"/>
</dbReference>
<dbReference type="Gene3D" id="2.60.20.10">
    <property type="entry name" value="Crystallins"/>
    <property type="match status" value="1"/>
</dbReference>
<name>A0ABW7UG85_9ACTN</name>
<sequence>MRVRTAMMTTAVGVVLAGTVSAGPARAADVPVYRGQGASARMPGYLCLYDHWDFNAIGSAPILRVNGGVAHLEGCNFNDRAGTPYNRTTDIVRVYPDWDFKGTPITLLPGESISLNNGNAGNDSASSVR</sequence>
<keyword evidence="1" id="KW-0732">Signal</keyword>